<dbReference type="AlphaFoldDB" id="G5BZR4"/>
<dbReference type="PROSITE" id="PS50078">
    <property type="entry name" value="POLO_BOX"/>
    <property type="match status" value="1"/>
</dbReference>
<evidence type="ECO:0000259" key="1">
    <source>
        <dbReference type="PROSITE" id="PS50078"/>
    </source>
</evidence>
<dbReference type="GO" id="GO:0005634">
    <property type="term" value="C:nucleus"/>
    <property type="evidence" value="ECO:0007669"/>
    <property type="project" value="TreeGrafter"/>
</dbReference>
<dbReference type="InterPro" id="IPR000959">
    <property type="entry name" value="POLO_box_dom"/>
</dbReference>
<feature type="domain" description="POLO box" evidence="1">
    <location>
        <begin position="32"/>
        <end position="116"/>
    </location>
</feature>
<dbReference type="Proteomes" id="UP000006813">
    <property type="component" value="Unassembled WGS sequence"/>
</dbReference>
<dbReference type="GO" id="GO:0004674">
    <property type="term" value="F:protein serine/threonine kinase activity"/>
    <property type="evidence" value="ECO:0007669"/>
    <property type="project" value="TreeGrafter"/>
</dbReference>
<evidence type="ECO:0000313" key="3">
    <source>
        <dbReference type="Proteomes" id="UP000006813"/>
    </source>
</evidence>
<dbReference type="GO" id="GO:0000922">
    <property type="term" value="C:spindle pole"/>
    <property type="evidence" value="ECO:0007669"/>
    <property type="project" value="TreeGrafter"/>
</dbReference>
<gene>
    <name evidence="2" type="ORF">GW7_02033</name>
</gene>
<sequence length="116" mass="13944">MVLKYFSLYIEENLMDGGDLPSVTDIRRHQLYFLQWLKSDKDLMMLFNDDTFQVNFYRDHTKIIICSQNEEYLLTYINEHRISTTLRLTTLLMSGCSLELKNRMEYALNMLLQRCN</sequence>
<dbReference type="GO" id="GO:0000776">
    <property type="term" value="C:kinetochore"/>
    <property type="evidence" value="ECO:0007669"/>
    <property type="project" value="TreeGrafter"/>
</dbReference>
<dbReference type="SUPFAM" id="SSF82615">
    <property type="entry name" value="Polo-box domain"/>
    <property type="match status" value="1"/>
</dbReference>
<dbReference type="GO" id="GO:0007052">
    <property type="term" value="P:mitotic spindle organization"/>
    <property type="evidence" value="ECO:0007669"/>
    <property type="project" value="TreeGrafter"/>
</dbReference>
<name>G5BZR4_HETGA</name>
<dbReference type="STRING" id="10181.G5BZR4"/>
<keyword evidence="2" id="KW-0418">Kinase</keyword>
<keyword evidence="2" id="KW-0808">Transferase</keyword>
<evidence type="ECO:0000313" key="2">
    <source>
        <dbReference type="EMBL" id="EHB14775.1"/>
    </source>
</evidence>
<dbReference type="CDD" id="cd13117">
    <property type="entry name" value="POLO_box_2"/>
    <property type="match status" value="1"/>
</dbReference>
<dbReference type="Gene3D" id="3.30.1120.30">
    <property type="entry name" value="POLO box domain"/>
    <property type="match status" value="1"/>
</dbReference>
<organism evidence="2 3">
    <name type="scientific">Heterocephalus glaber</name>
    <name type="common">Naked mole rat</name>
    <dbReference type="NCBI Taxonomy" id="10181"/>
    <lineage>
        <taxon>Eukaryota</taxon>
        <taxon>Metazoa</taxon>
        <taxon>Chordata</taxon>
        <taxon>Craniata</taxon>
        <taxon>Vertebrata</taxon>
        <taxon>Euteleostomi</taxon>
        <taxon>Mammalia</taxon>
        <taxon>Eutheria</taxon>
        <taxon>Euarchontoglires</taxon>
        <taxon>Glires</taxon>
        <taxon>Rodentia</taxon>
        <taxon>Hystricomorpha</taxon>
        <taxon>Bathyergidae</taxon>
        <taxon>Heterocephalus</taxon>
    </lineage>
</organism>
<dbReference type="GO" id="GO:0005813">
    <property type="term" value="C:centrosome"/>
    <property type="evidence" value="ECO:0007669"/>
    <property type="project" value="TreeGrafter"/>
</dbReference>
<dbReference type="InterPro" id="IPR033695">
    <property type="entry name" value="POLO_box_2"/>
</dbReference>
<accession>G5BZR4</accession>
<reference evidence="2 3" key="1">
    <citation type="journal article" date="2011" name="Nature">
        <title>Genome sequencing reveals insights into physiology and longevity of the naked mole rat.</title>
        <authorList>
            <person name="Kim E.B."/>
            <person name="Fang X."/>
            <person name="Fushan A.A."/>
            <person name="Huang Z."/>
            <person name="Lobanov A.V."/>
            <person name="Han L."/>
            <person name="Marino S.M."/>
            <person name="Sun X."/>
            <person name="Turanov A.A."/>
            <person name="Yang P."/>
            <person name="Yim S.H."/>
            <person name="Zhao X."/>
            <person name="Kasaikina M.V."/>
            <person name="Stoletzki N."/>
            <person name="Peng C."/>
            <person name="Polak P."/>
            <person name="Xiong Z."/>
            <person name="Kiezun A."/>
            <person name="Zhu Y."/>
            <person name="Chen Y."/>
            <person name="Kryukov G.V."/>
            <person name="Zhang Q."/>
            <person name="Peshkin L."/>
            <person name="Yang L."/>
            <person name="Bronson R.T."/>
            <person name="Buffenstein R."/>
            <person name="Wang B."/>
            <person name="Han C."/>
            <person name="Li Q."/>
            <person name="Chen L."/>
            <person name="Zhao W."/>
            <person name="Sunyaev S.R."/>
            <person name="Park T.J."/>
            <person name="Zhang G."/>
            <person name="Wang J."/>
            <person name="Gladyshev V.N."/>
        </authorList>
    </citation>
    <scope>NUCLEOTIDE SEQUENCE [LARGE SCALE GENOMIC DNA]</scope>
</reference>
<dbReference type="EMBL" id="JH172614">
    <property type="protein sequence ID" value="EHB14775.1"/>
    <property type="molecule type" value="Genomic_DNA"/>
</dbReference>
<dbReference type="FunFam" id="3.30.1120.30:FF:000002">
    <property type="entry name" value="Serine/threonine-protein kinase PLK"/>
    <property type="match status" value="1"/>
</dbReference>
<proteinExistence type="predicted"/>
<dbReference type="InterPro" id="IPR036947">
    <property type="entry name" value="POLO_box_dom_sf"/>
</dbReference>
<dbReference type="GO" id="GO:0000082">
    <property type="term" value="P:G1/S transition of mitotic cell cycle"/>
    <property type="evidence" value="ECO:0007669"/>
    <property type="project" value="TreeGrafter"/>
</dbReference>
<dbReference type="GO" id="GO:0048167">
    <property type="term" value="P:regulation of synaptic plasticity"/>
    <property type="evidence" value="ECO:0007669"/>
    <property type="project" value="TreeGrafter"/>
</dbReference>
<dbReference type="PANTHER" id="PTHR24345:SF44">
    <property type="entry name" value="SERINE_THREONINE-PROTEIN KINASE PLK2"/>
    <property type="match status" value="1"/>
</dbReference>
<dbReference type="InParanoid" id="G5BZR4"/>
<dbReference type="GO" id="GO:0005737">
    <property type="term" value="C:cytoplasm"/>
    <property type="evidence" value="ECO:0007669"/>
    <property type="project" value="TreeGrafter"/>
</dbReference>
<dbReference type="Pfam" id="PF00659">
    <property type="entry name" value="POLO_box"/>
    <property type="match status" value="1"/>
</dbReference>
<dbReference type="PANTHER" id="PTHR24345">
    <property type="entry name" value="SERINE/THREONINE-PROTEIN KINASE PLK"/>
    <property type="match status" value="1"/>
</dbReference>
<protein>
    <submittedName>
        <fullName evidence="2">Serine/threonine-protein kinase PLK2</fullName>
    </submittedName>
</protein>
<dbReference type="GO" id="GO:0005814">
    <property type="term" value="C:centriole"/>
    <property type="evidence" value="ECO:0007669"/>
    <property type="project" value="TreeGrafter"/>
</dbReference>